<dbReference type="Proteomes" id="UP001291623">
    <property type="component" value="Unassembled WGS sequence"/>
</dbReference>
<keyword evidence="3" id="KW-1185">Reference proteome</keyword>
<organism evidence="2 3">
    <name type="scientific">Anisodus tanguticus</name>
    <dbReference type="NCBI Taxonomy" id="243964"/>
    <lineage>
        <taxon>Eukaryota</taxon>
        <taxon>Viridiplantae</taxon>
        <taxon>Streptophyta</taxon>
        <taxon>Embryophyta</taxon>
        <taxon>Tracheophyta</taxon>
        <taxon>Spermatophyta</taxon>
        <taxon>Magnoliopsida</taxon>
        <taxon>eudicotyledons</taxon>
        <taxon>Gunneridae</taxon>
        <taxon>Pentapetalae</taxon>
        <taxon>asterids</taxon>
        <taxon>lamiids</taxon>
        <taxon>Solanales</taxon>
        <taxon>Solanaceae</taxon>
        <taxon>Solanoideae</taxon>
        <taxon>Hyoscyameae</taxon>
        <taxon>Anisodus</taxon>
    </lineage>
</organism>
<reference evidence="2" key="1">
    <citation type="submission" date="2023-12" db="EMBL/GenBank/DDBJ databases">
        <title>Genome assembly of Anisodus tanguticus.</title>
        <authorList>
            <person name="Wang Y.-J."/>
        </authorList>
    </citation>
    <scope>NUCLEOTIDE SEQUENCE</scope>
    <source>
        <strain evidence="2">KB-2021</strain>
        <tissue evidence="2">Leaf</tissue>
    </source>
</reference>
<evidence type="ECO:0008006" key="4">
    <source>
        <dbReference type="Google" id="ProtNLM"/>
    </source>
</evidence>
<dbReference type="GO" id="GO:0032968">
    <property type="term" value="P:positive regulation of transcription elongation by RNA polymerase II"/>
    <property type="evidence" value="ECO:0007669"/>
    <property type="project" value="TreeGrafter"/>
</dbReference>
<feature type="region of interest" description="Disordered" evidence="1">
    <location>
        <begin position="1"/>
        <end position="285"/>
    </location>
</feature>
<dbReference type="GO" id="GO:0016593">
    <property type="term" value="C:Cdc73/Paf1 complex"/>
    <property type="evidence" value="ECO:0007669"/>
    <property type="project" value="InterPro"/>
</dbReference>
<feature type="compositionally biased region" description="Acidic residues" evidence="1">
    <location>
        <begin position="56"/>
        <end position="65"/>
    </location>
</feature>
<dbReference type="PANTHER" id="PTHR23146">
    <property type="entry name" value="LEO1 PROTEIN"/>
    <property type="match status" value="1"/>
</dbReference>
<dbReference type="PANTHER" id="PTHR23146:SF0">
    <property type="entry name" value="RNA POLYMERASE-ASSOCIATED PROTEIN LEO1"/>
    <property type="match status" value="1"/>
</dbReference>
<feature type="region of interest" description="Disordered" evidence="1">
    <location>
        <begin position="502"/>
        <end position="583"/>
    </location>
</feature>
<gene>
    <name evidence="2" type="ORF">RND71_044110</name>
</gene>
<name>A0AAE1UTL0_9SOLA</name>
<evidence type="ECO:0000256" key="1">
    <source>
        <dbReference type="SAM" id="MobiDB-lite"/>
    </source>
</evidence>
<feature type="compositionally biased region" description="Acidic residues" evidence="1">
    <location>
        <begin position="210"/>
        <end position="224"/>
    </location>
</feature>
<feature type="compositionally biased region" description="Basic and acidic residues" evidence="1">
    <location>
        <begin position="179"/>
        <end position="209"/>
    </location>
</feature>
<feature type="compositionally biased region" description="Basic and acidic residues" evidence="1">
    <location>
        <begin position="147"/>
        <end position="158"/>
    </location>
</feature>
<feature type="compositionally biased region" description="Basic and acidic residues" evidence="1">
    <location>
        <begin position="41"/>
        <end position="52"/>
    </location>
</feature>
<evidence type="ECO:0000313" key="3">
    <source>
        <dbReference type="Proteomes" id="UP001291623"/>
    </source>
</evidence>
<dbReference type="AlphaFoldDB" id="A0AAE1UTL0"/>
<dbReference type="Pfam" id="PF04004">
    <property type="entry name" value="Leo1"/>
    <property type="match status" value="1"/>
</dbReference>
<protein>
    <recommendedName>
        <fullName evidence="4">RNA polymerase-associated protein LEO1</fullName>
    </recommendedName>
</protein>
<dbReference type="EMBL" id="JAVYJV010000105">
    <property type="protein sequence ID" value="KAK4336684.1"/>
    <property type="molecule type" value="Genomic_DNA"/>
</dbReference>
<evidence type="ECO:0000313" key="2">
    <source>
        <dbReference type="EMBL" id="KAK4336684.1"/>
    </source>
</evidence>
<dbReference type="GO" id="GO:1990269">
    <property type="term" value="F:RNA polymerase II C-terminal domain phosphoserine binding"/>
    <property type="evidence" value="ECO:0007669"/>
    <property type="project" value="TreeGrafter"/>
</dbReference>
<comment type="caution">
    <text evidence="2">The sequence shown here is derived from an EMBL/GenBank/DDBJ whole genome shotgun (WGS) entry which is preliminary data.</text>
</comment>
<proteinExistence type="predicted"/>
<feature type="compositionally biased region" description="Acidic residues" evidence="1">
    <location>
        <begin position="134"/>
        <end position="146"/>
    </location>
</feature>
<feature type="compositionally biased region" description="Basic residues" evidence="1">
    <location>
        <begin position="563"/>
        <end position="573"/>
    </location>
</feature>
<sequence length="583" mass="67235">MPKRFNSDDEDNVASNASSGSNDESDDSEDQIETKNQYKKARVDSDSDDSGKSQESSDESSGDEVEEKKKDSSDEEEEFENKNEQKPLNDSSDEEKSDNEKIEEKSEDEKSVENKSDDDKSEDEKSDNDKSEDDKSDDDKSDDDKSDDERSNDAKSEEEKSEEEKSDDEIKITKKKYKIEKSDDEKSVDSKSNEEKSDDEKSEKQKSEEEKSEADDSDSDENSVEDSSPKKKISAAFNDSDEESDTEKNLKKNKDLEDIFGDISDEEDEEKQKIKQEQNKERDNRHMYHLEDEEEEEVVPETRIDVTIPRIVADLGKEIHFVKLPNFLSVDTHPYDQSWYEDEIDEDEICDEEGRARMKLKVENTIRWRNSVDKDNNMIKESNARIVKWSDGSMSLHLGSEIFDIHKQNLLQGDNNHLYIRQGTGLQGQAVFRTKLTFRPHSTDSFTHKKMTLSLADRSQKTQKIRVLPTVGLDPEANRNEMIKKEEDRLRASLRRENKARRVRERVNQRGPTASYLEPDMDDDDENTISLSAIKNKYKQRGQSYNDVYSDSDSEGSNDSIFNKKKTSAVKKTGRIEESDDDE</sequence>
<dbReference type="GO" id="GO:0006368">
    <property type="term" value="P:transcription elongation by RNA polymerase II"/>
    <property type="evidence" value="ECO:0007669"/>
    <property type="project" value="InterPro"/>
</dbReference>
<dbReference type="InterPro" id="IPR007149">
    <property type="entry name" value="Leo1"/>
</dbReference>
<feature type="compositionally biased region" description="Basic and acidic residues" evidence="1">
    <location>
        <begin position="98"/>
        <end position="118"/>
    </location>
</feature>
<feature type="compositionally biased region" description="Acidic residues" evidence="1">
    <location>
        <begin position="258"/>
        <end position="269"/>
    </location>
</feature>
<feature type="compositionally biased region" description="Basic and acidic residues" evidence="1">
    <location>
        <begin position="270"/>
        <end position="285"/>
    </location>
</feature>
<accession>A0AAE1UTL0</accession>
<feature type="compositionally biased region" description="Basic and acidic residues" evidence="1">
    <location>
        <begin position="246"/>
        <end position="257"/>
    </location>
</feature>